<evidence type="ECO:0000313" key="3">
    <source>
        <dbReference type="EMBL" id="MDF3836877.1"/>
    </source>
</evidence>
<evidence type="ECO:0000313" key="4">
    <source>
        <dbReference type="Proteomes" id="UP001216674"/>
    </source>
</evidence>
<keyword evidence="2" id="KW-0732">Signal</keyword>
<feature type="chain" id="PRO_5046902128" evidence="2">
    <location>
        <begin position="20"/>
        <end position="114"/>
    </location>
</feature>
<gene>
    <name evidence="3" type="ORF">P3W85_28585</name>
</gene>
<keyword evidence="1" id="KW-1133">Transmembrane helix</keyword>
<protein>
    <submittedName>
        <fullName evidence="3">Uncharacterized protein</fullName>
    </submittedName>
</protein>
<dbReference type="EMBL" id="JARJLM010000464">
    <property type="protein sequence ID" value="MDF3836877.1"/>
    <property type="molecule type" value="Genomic_DNA"/>
</dbReference>
<accession>A0ABT6AXA4</accession>
<organism evidence="3 4">
    <name type="scientific">Cupriavidus basilensis</name>
    <dbReference type="NCBI Taxonomy" id="68895"/>
    <lineage>
        <taxon>Bacteria</taxon>
        <taxon>Pseudomonadati</taxon>
        <taxon>Pseudomonadota</taxon>
        <taxon>Betaproteobacteria</taxon>
        <taxon>Burkholderiales</taxon>
        <taxon>Burkholderiaceae</taxon>
        <taxon>Cupriavidus</taxon>
    </lineage>
</organism>
<evidence type="ECO:0000256" key="1">
    <source>
        <dbReference type="SAM" id="Phobius"/>
    </source>
</evidence>
<proteinExistence type="predicted"/>
<dbReference type="RefSeq" id="WP_276267223.1">
    <property type="nucleotide sequence ID" value="NZ_JARJLM010000464.1"/>
</dbReference>
<name>A0ABT6AXA4_9BURK</name>
<sequence length="114" mass="11983">MWRRSLALLLSAFLLFGQAAGAIHSLSHLHAQPAENPCAAPADTEQCGPGHDACLQCLAFAAAAVAIPALACCWLVLASGRRWHYPLLAERHVCPVFSPPPRSRGPPLASGLPA</sequence>
<keyword evidence="1" id="KW-0812">Transmembrane</keyword>
<dbReference type="Proteomes" id="UP001216674">
    <property type="component" value="Unassembled WGS sequence"/>
</dbReference>
<reference evidence="3 4" key="1">
    <citation type="submission" date="2023-03" db="EMBL/GenBank/DDBJ databases">
        <title>Draft assemblies of triclosan tolerant bacteria isolated from returned activated sludge.</title>
        <authorList>
            <person name="Van Hamelsveld S."/>
        </authorList>
    </citation>
    <scope>NUCLEOTIDE SEQUENCE [LARGE SCALE GENOMIC DNA]</scope>
    <source>
        <strain evidence="3 4">GW210010_S58</strain>
    </source>
</reference>
<keyword evidence="1" id="KW-0472">Membrane</keyword>
<feature type="transmembrane region" description="Helical" evidence="1">
    <location>
        <begin position="58"/>
        <end position="77"/>
    </location>
</feature>
<evidence type="ECO:0000256" key="2">
    <source>
        <dbReference type="SAM" id="SignalP"/>
    </source>
</evidence>
<comment type="caution">
    <text evidence="3">The sequence shown here is derived from an EMBL/GenBank/DDBJ whole genome shotgun (WGS) entry which is preliminary data.</text>
</comment>
<keyword evidence="4" id="KW-1185">Reference proteome</keyword>
<feature type="signal peptide" evidence="2">
    <location>
        <begin position="1"/>
        <end position="19"/>
    </location>
</feature>